<feature type="modified residue" description="4-aspartylphosphate" evidence="5">
    <location>
        <position position="311"/>
    </location>
</feature>
<sequence>MSDKNDSLQEKLRALEAVFLAKLPSRLQEMDDALGLFLQEPENKEHLALLHRLLHTMAGSAGTFGFPEVGTQAREFEGRLKPLFNGETWAKTSLSQYAGDLRKYFADTIKTAENKPASIDSDEYADELGEGTRPRLIYLVDDDQALTEAITLQLEHFAYEVVRINALKQLAVAIASRKPDVVVIELGFPEGKMAGVEEIARIKKMSRLKFLTIFVSNTSSFESRLLAVRAGGDGYFTKPIDIVALTDRIDAVIGREEPKGYRVLVIDDDAVTSEYYGTVLRSAGMSVKLLNDPSQLLKVMTDFRPELLLLDVYMPMCNGIELAKIIRQDNSYLDVPIVFLSSERDLGKQLEAIQSGADDFLTKPIEADFLVSALSSRAERYRSLRSLIMRDGLTGLYNHTAIKEELGAEMSIASRNGGPMALAMLDLDNFKNVNDTYGHPVGDQVLRTLSRLLRQRLRRSDIVGRYGGEEFIVIFPDTSAAVARKVLDQIRIAFNKIQQHADQGDFSVSFSAGIADLEVTLDADELFDVADEALYRAKQGGRNRIELASVQTNRT</sequence>
<dbReference type="PANTHER" id="PTHR45138">
    <property type="entry name" value="REGULATORY COMPONENTS OF SENSORY TRANSDUCTION SYSTEM"/>
    <property type="match status" value="1"/>
</dbReference>
<dbReference type="PROSITE" id="PS50894">
    <property type="entry name" value="HPT"/>
    <property type="match status" value="1"/>
</dbReference>
<dbReference type="SUPFAM" id="SSF55073">
    <property type="entry name" value="Nucleotide cyclase"/>
    <property type="match status" value="1"/>
</dbReference>
<dbReference type="EC" id="2.7.7.65" evidence="1"/>
<dbReference type="GO" id="GO:0052621">
    <property type="term" value="F:diguanylate cyclase activity"/>
    <property type="evidence" value="ECO:0007669"/>
    <property type="project" value="UniProtKB-EC"/>
</dbReference>
<evidence type="ECO:0000313" key="9">
    <source>
        <dbReference type="EMBL" id="GGC72788.1"/>
    </source>
</evidence>
<dbReference type="GO" id="GO:0043709">
    <property type="term" value="P:cell adhesion involved in single-species biofilm formation"/>
    <property type="evidence" value="ECO:0007669"/>
    <property type="project" value="TreeGrafter"/>
</dbReference>
<evidence type="ECO:0000259" key="7">
    <source>
        <dbReference type="PROSITE" id="PS50887"/>
    </source>
</evidence>
<dbReference type="EMBL" id="BMED01000002">
    <property type="protein sequence ID" value="GGC72788.1"/>
    <property type="molecule type" value="Genomic_DNA"/>
</dbReference>
<evidence type="ECO:0000256" key="4">
    <source>
        <dbReference type="PROSITE-ProRule" id="PRU00110"/>
    </source>
</evidence>
<comment type="catalytic activity">
    <reaction evidence="3">
        <text>2 GTP = 3',3'-c-di-GMP + 2 diphosphate</text>
        <dbReference type="Rhea" id="RHEA:24898"/>
        <dbReference type="ChEBI" id="CHEBI:33019"/>
        <dbReference type="ChEBI" id="CHEBI:37565"/>
        <dbReference type="ChEBI" id="CHEBI:58805"/>
        <dbReference type="EC" id="2.7.7.65"/>
    </reaction>
</comment>
<keyword evidence="10" id="KW-1185">Reference proteome</keyword>
<dbReference type="InterPro" id="IPR029787">
    <property type="entry name" value="Nucleotide_cyclase"/>
</dbReference>
<gene>
    <name evidence="9" type="ORF">GCM10011396_19970</name>
</gene>
<evidence type="ECO:0000256" key="3">
    <source>
        <dbReference type="ARBA" id="ARBA00034247"/>
    </source>
</evidence>
<dbReference type="FunFam" id="3.30.70.270:FF:000001">
    <property type="entry name" value="Diguanylate cyclase domain protein"/>
    <property type="match status" value="1"/>
</dbReference>
<dbReference type="InterPro" id="IPR001789">
    <property type="entry name" value="Sig_transdc_resp-reg_receiver"/>
</dbReference>
<dbReference type="Pfam" id="PF00990">
    <property type="entry name" value="GGDEF"/>
    <property type="match status" value="1"/>
</dbReference>
<dbReference type="CDD" id="cd00156">
    <property type="entry name" value="REC"/>
    <property type="match status" value="1"/>
</dbReference>
<dbReference type="PROSITE" id="PS50887">
    <property type="entry name" value="GGDEF"/>
    <property type="match status" value="1"/>
</dbReference>
<dbReference type="GO" id="GO:0005886">
    <property type="term" value="C:plasma membrane"/>
    <property type="evidence" value="ECO:0007669"/>
    <property type="project" value="TreeGrafter"/>
</dbReference>
<reference evidence="9" key="2">
    <citation type="submission" date="2020-09" db="EMBL/GenBank/DDBJ databases">
        <authorList>
            <person name="Sun Q."/>
            <person name="Zhou Y."/>
        </authorList>
    </citation>
    <scope>NUCLEOTIDE SEQUENCE</scope>
    <source>
        <strain evidence="9">CGMCC 1.10998</strain>
    </source>
</reference>
<dbReference type="CDD" id="cd01949">
    <property type="entry name" value="GGDEF"/>
    <property type="match status" value="1"/>
</dbReference>
<dbReference type="InterPro" id="IPR000160">
    <property type="entry name" value="GGDEF_dom"/>
</dbReference>
<evidence type="ECO:0000313" key="10">
    <source>
        <dbReference type="Proteomes" id="UP000637423"/>
    </source>
</evidence>
<evidence type="ECO:0000259" key="6">
    <source>
        <dbReference type="PROSITE" id="PS50110"/>
    </source>
</evidence>
<dbReference type="SMART" id="SM00448">
    <property type="entry name" value="REC"/>
    <property type="match status" value="2"/>
</dbReference>
<dbReference type="GO" id="GO:1902201">
    <property type="term" value="P:negative regulation of bacterial-type flagellum-dependent cell motility"/>
    <property type="evidence" value="ECO:0007669"/>
    <property type="project" value="TreeGrafter"/>
</dbReference>
<comment type="caution">
    <text evidence="9">The sequence shown here is derived from an EMBL/GenBank/DDBJ whole genome shotgun (WGS) entry which is preliminary data.</text>
</comment>
<dbReference type="InterPro" id="IPR008207">
    <property type="entry name" value="Sig_transdc_His_kin_Hpt_dom"/>
</dbReference>
<evidence type="ECO:0000256" key="2">
    <source>
        <dbReference type="ARBA" id="ARBA00023012"/>
    </source>
</evidence>
<dbReference type="SUPFAM" id="SSF47226">
    <property type="entry name" value="Histidine-containing phosphotransfer domain, HPT domain"/>
    <property type="match status" value="1"/>
</dbReference>
<dbReference type="PROSITE" id="PS50110">
    <property type="entry name" value="RESPONSE_REGULATORY"/>
    <property type="match status" value="2"/>
</dbReference>
<evidence type="ECO:0000259" key="8">
    <source>
        <dbReference type="PROSITE" id="PS50894"/>
    </source>
</evidence>
<feature type="domain" description="GGDEF" evidence="7">
    <location>
        <begin position="418"/>
        <end position="550"/>
    </location>
</feature>
<dbReference type="Pfam" id="PF01627">
    <property type="entry name" value="Hpt"/>
    <property type="match status" value="1"/>
</dbReference>
<name>A0A916XHM6_9BURK</name>
<dbReference type="PANTHER" id="PTHR45138:SF9">
    <property type="entry name" value="DIGUANYLATE CYCLASE DGCM-RELATED"/>
    <property type="match status" value="1"/>
</dbReference>
<dbReference type="InterPro" id="IPR050469">
    <property type="entry name" value="Diguanylate_Cyclase"/>
</dbReference>
<dbReference type="RefSeq" id="WP_188565920.1">
    <property type="nucleotide sequence ID" value="NZ_BMED01000002.1"/>
</dbReference>
<feature type="domain" description="Response regulatory" evidence="6">
    <location>
        <begin position="136"/>
        <end position="253"/>
    </location>
</feature>
<dbReference type="NCBIfam" id="TIGR00254">
    <property type="entry name" value="GGDEF"/>
    <property type="match status" value="1"/>
</dbReference>
<reference evidence="9" key="1">
    <citation type="journal article" date="2014" name="Int. J. Syst. Evol. Microbiol.">
        <title>Complete genome sequence of Corynebacterium casei LMG S-19264T (=DSM 44701T), isolated from a smear-ripened cheese.</title>
        <authorList>
            <consortium name="US DOE Joint Genome Institute (JGI-PGF)"/>
            <person name="Walter F."/>
            <person name="Albersmeier A."/>
            <person name="Kalinowski J."/>
            <person name="Ruckert C."/>
        </authorList>
    </citation>
    <scope>NUCLEOTIDE SEQUENCE</scope>
    <source>
        <strain evidence="9">CGMCC 1.10998</strain>
    </source>
</reference>
<feature type="domain" description="HPt" evidence="8">
    <location>
        <begin position="8"/>
        <end position="119"/>
    </location>
</feature>
<feature type="modified residue" description="Phosphohistidine" evidence="4">
    <location>
        <position position="55"/>
    </location>
</feature>
<feature type="domain" description="Response regulatory" evidence="6">
    <location>
        <begin position="262"/>
        <end position="378"/>
    </location>
</feature>
<dbReference type="InterPro" id="IPR011006">
    <property type="entry name" value="CheY-like_superfamily"/>
</dbReference>
<comment type="caution">
    <text evidence="5">Lacks conserved residue(s) required for the propagation of feature annotation.</text>
</comment>
<proteinExistence type="predicted"/>
<dbReference type="AlphaFoldDB" id="A0A916XHM6"/>
<dbReference type="GO" id="GO:0000160">
    <property type="term" value="P:phosphorelay signal transduction system"/>
    <property type="evidence" value="ECO:0007669"/>
    <property type="project" value="UniProtKB-KW"/>
</dbReference>
<organism evidence="9 10">
    <name type="scientific">Undibacterium terreum</name>
    <dbReference type="NCBI Taxonomy" id="1224302"/>
    <lineage>
        <taxon>Bacteria</taxon>
        <taxon>Pseudomonadati</taxon>
        <taxon>Pseudomonadota</taxon>
        <taxon>Betaproteobacteria</taxon>
        <taxon>Burkholderiales</taxon>
        <taxon>Oxalobacteraceae</taxon>
        <taxon>Undibacterium</taxon>
    </lineage>
</organism>
<accession>A0A916XHM6</accession>
<dbReference type="InterPro" id="IPR043128">
    <property type="entry name" value="Rev_trsase/Diguanyl_cyclase"/>
</dbReference>
<dbReference type="SMART" id="SM00267">
    <property type="entry name" value="GGDEF"/>
    <property type="match status" value="1"/>
</dbReference>
<keyword evidence="2" id="KW-0902">Two-component regulatory system</keyword>
<dbReference type="GO" id="GO:0004672">
    <property type="term" value="F:protein kinase activity"/>
    <property type="evidence" value="ECO:0007669"/>
    <property type="project" value="UniProtKB-ARBA"/>
</dbReference>
<protein>
    <recommendedName>
        <fullName evidence="1">diguanylate cyclase</fullName>
        <ecNumber evidence="1">2.7.7.65</ecNumber>
    </recommendedName>
</protein>
<dbReference type="Proteomes" id="UP000637423">
    <property type="component" value="Unassembled WGS sequence"/>
</dbReference>
<dbReference type="SUPFAM" id="SSF52172">
    <property type="entry name" value="CheY-like"/>
    <property type="match status" value="2"/>
</dbReference>
<dbReference type="Gene3D" id="3.40.50.2300">
    <property type="match status" value="2"/>
</dbReference>
<dbReference type="Pfam" id="PF00072">
    <property type="entry name" value="Response_reg"/>
    <property type="match status" value="2"/>
</dbReference>
<dbReference type="InterPro" id="IPR036641">
    <property type="entry name" value="HPT_dom_sf"/>
</dbReference>
<evidence type="ECO:0000256" key="1">
    <source>
        <dbReference type="ARBA" id="ARBA00012528"/>
    </source>
</evidence>
<evidence type="ECO:0000256" key="5">
    <source>
        <dbReference type="PROSITE-ProRule" id="PRU00169"/>
    </source>
</evidence>
<dbReference type="Gene3D" id="1.20.120.160">
    <property type="entry name" value="HPT domain"/>
    <property type="match status" value="1"/>
</dbReference>
<dbReference type="Gene3D" id="3.30.70.270">
    <property type="match status" value="1"/>
</dbReference>
<keyword evidence="5" id="KW-0597">Phosphoprotein</keyword>